<feature type="region of interest" description="Disordered" evidence="1">
    <location>
        <begin position="33"/>
        <end position="83"/>
    </location>
</feature>
<accession>A0ABW1F732</accession>
<feature type="compositionally biased region" description="Low complexity" evidence="1">
    <location>
        <begin position="48"/>
        <end position="67"/>
    </location>
</feature>
<feature type="compositionally biased region" description="Polar residues" evidence="1">
    <location>
        <begin position="68"/>
        <end position="83"/>
    </location>
</feature>
<dbReference type="Proteomes" id="UP001596067">
    <property type="component" value="Unassembled WGS sequence"/>
</dbReference>
<keyword evidence="4" id="KW-1185">Reference proteome</keyword>
<feature type="signal peptide" evidence="2">
    <location>
        <begin position="1"/>
        <end position="26"/>
    </location>
</feature>
<dbReference type="EMBL" id="JBHSOD010000048">
    <property type="protein sequence ID" value="MFC5888964.1"/>
    <property type="molecule type" value="Genomic_DNA"/>
</dbReference>
<comment type="caution">
    <text evidence="3">The sequence shown here is derived from an EMBL/GenBank/DDBJ whole genome shotgun (WGS) entry which is preliminary data.</text>
</comment>
<keyword evidence="2" id="KW-0732">Signal</keyword>
<name>A0ABW1F732_9ACTN</name>
<feature type="chain" id="PRO_5047186240" description="Secreted protein" evidence="2">
    <location>
        <begin position="27"/>
        <end position="83"/>
    </location>
</feature>
<protein>
    <recommendedName>
        <fullName evidence="5">Secreted protein</fullName>
    </recommendedName>
</protein>
<evidence type="ECO:0000313" key="4">
    <source>
        <dbReference type="Proteomes" id="UP001596067"/>
    </source>
</evidence>
<dbReference type="RefSeq" id="WP_313766919.1">
    <property type="nucleotide sequence ID" value="NZ_BAAAVH010000063.1"/>
</dbReference>
<evidence type="ECO:0000313" key="3">
    <source>
        <dbReference type="EMBL" id="MFC5888964.1"/>
    </source>
</evidence>
<evidence type="ECO:0008006" key="5">
    <source>
        <dbReference type="Google" id="ProtNLM"/>
    </source>
</evidence>
<reference evidence="4" key="1">
    <citation type="journal article" date="2019" name="Int. J. Syst. Evol. Microbiol.">
        <title>The Global Catalogue of Microorganisms (GCM) 10K type strain sequencing project: providing services to taxonomists for standard genome sequencing and annotation.</title>
        <authorList>
            <consortium name="The Broad Institute Genomics Platform"/>
            <consortium name="The Broad Institute Genome Sequencing Center for Infectious Disease"/>
            <person name="Wu L."/>
            <person name="Ma J."/>
        </authorList>
    </citation>
    <scope>NUCLEOTIDE SEQUENCE [LARGE SCALE GENOMIC DNA]</scope>
    <source>
        <strain evidence="4">CGMCC 4.1469</strain>
    </source>
</reference>
<organism evidence="3 4">
    <name type="scientific">Kitasatospora aburaviensis</name>
    <dbReference type="NCBI Taxonomy" id="67265"/>
    <lineage>
        <taxon>Bacteria</taxon>
        <taxon>Bacillati</taxon>
        <taxon>Actinomycetota</taxon>
        <taxon>Actinomycetes</taxon>
        <taxon>Kitasatosporales</taxon>
        <taxon>Streptomycetaceae</taxon>
        <taxon>Kitasatospora</taxon>
    </lineage>
</organism>
<sequence length="83" mass="8174">MSALKIRLASALAAATVVLGAAAGLAAVGTGTTAPDRGAVTLAGQEPTTATTATTATTNSTTSTTNTGSQHHNSDTNDMGWQW</sequence>
<evidence type="ECO:0000256" key="2">
    <source>
        <dbReference type="SAM" id="SignalP"/>
    </source>
</evidence>
<proteinExistence type="predicted"/>
<evidence type="ECO:0000256" key="1">
    <source>
        <dbReference type="SAM" id="MobiDB-lite"/>
    </source>
</evidence>
<gene>
    <name evidence="3" type="ORF">ACFP0N_28745</name>
</gene>